<dbReference type="PROSITE" id="PS50801">
    <property type="entry name" value="STAS"/>
    <property type="match status" value="1"/>
</dbReference>
<dbReference type="InterPro" id="IPR002645">
    <property type="entry name" value="STAS_dom"/>
</dbReference>
<dbReference type="PANTHER" id="PTHR11814">
    <property type="entry name" value="SULFATE TRANSPORTER"/>
    <property type="match status" value="1"/>
</dbReference>
<keyword evidence="3 5" id="KW-1133">Transmembrane helix</keyword>
<proteinExistence type="predicted"/>
<evidence type="ECO:0000259" key="6">
    <source>
        <dbReference type="PROSITE" id="PS50801"/>
    </source>
</evidence>
<dbReference type="Gene3D" id="3.30.750.24">
    <property type="entry name" value="STAS domain"/>
    <property type="match status" value="1"/>
</dbReference>
<feature type="transmembrane region" description="Helical" evidence="5">
    <location>
        <begin position="154"/>
        <end position="174"/>
    </location>
</feature>
<evidence type="ECO:0000256" key="3">
    <source>
        <dbReference type="ARBA" id="ARBA00022989"/>
    </source>
</evidence>
<evidence type="ECO:0000256" key="4">
    <source>
        <dbReference type="ARBA" id="ARBA00023136"/>
    </source>
</evidence>
<gene>
    <name evidence="7" type="ORF">BABINDRAFT_163715</name>
</gene>
<evidence type="ECO:0000256" key="5">
    <source>
        <dbReference type="SAM" id="Phobius"/>
    </source>
</evidence>
<evidence type="ECO:0000313" key="8">
    <source>
        <dbReference type="Proteomes" id="UP000094336"/>
    </source>
</evidence>
<accession>A0A1E3QHU3</accession>
<dbReference type="InterPro" id="IPR011547">
    <property type="entry name" value="SLC26A/SulP_dom"/>
</dbReference>
<dbReference type="Proteomes" id="UP000094336">
    <property type="component" value="Unassembled WGS sequence"/>
</dbReference>
<evidence type="ECO:0000313" key="7">
    <source>
        <dbReference type="EMBL" id="ODQ77210.1"/>
    </source>
</evidence>
<dbReference type="AlphaFoldDB" id="A0A1E3QHU3"/>
<feature type="domain" description="STAS" evidence="6">
    <location>
        <begin position="595"/>
        <end position="739"/>
    </location>
</feature>
<dbReference type="GeneID" id="30147913"/>
<feature type="transmembrane region" description="Helical" evidence="5">
    <location>
        <begin position="239"/>
        <end position="257"/>
    </location>
</feature>
<reference evidence="8" key="1">
    <citation type="submission" date="2016-05" db="EMBL/GenBank/DDBJ databases">
        <title>Comparative genomics of biotechnologically important yeasts.</title>
        <authorList>
            <consortium name="DOE Joint Genome Institute"/>
            <person name="Riley R."/>
            <person name="Haridas S."/>
            <person name="Wolfe K.H."/>
            <person name="Lopes M.R."/>
            <person name="Hittinger C.T."/>
            <person name="Goker M."/>
            <person name="Salamov A."/>
            <person name="Wisecaver J."/>
            <person name="Long T.M."/>
            <person name="Aerts A.L."/>
            <person name="Barry K."/>
            <person name="Choi C."/>
            <person name="Clum A."/>
            <person name="Coughlan A.Y."/>
            <person name="Deshpande S."/>
            <person name="Douglass A.P."/>
            <person name="Hanson S.J."/>
            <person name="Klenk H.-P."/>
            <person name="Labutti K."/>
            <person name="Lapidus A."/>
            <person name="Lindquist E."/>
            <person name="Lipzen A."/>
            <person name="Meier-Kolthoff J.P."/>
            <person name="Ohm R.A."/>
            <person name="Otillar R.P."/>
            <person name="Pangilinan J."/>
            <person name="Peng Y."/>
            <person name="Rokas A."/>
            <person name="Rosa C.A."/>
            <person name="Scheuner C."/>
            <person name="Sibirny A.A."/>
            <person name="Slot J.C."/>
            <person name="Stielow J.B."/>
            <person name="Sun H."/>
            <person name="Kurtzman C.P."/>
            <person name="Blackwell M."/>
            <person name="Grigoriev I.V."/>
            <person name="Jeffries T.W."/>
        </authorList>
    </citation>
    <scope>NUCLEOTIDE SEQUENCE [LARGE SCALE GENOMIC DNA]</scope>
    <source>
        <strain evidence="8">NRRL Y-12698</strain>
    </source>
</reference>
<dbReference type="SUPFAM" id="SSF52091">
    <property type="entry name" value="SpoIIaa-like"/>
    <property type="match status" value="1"/>
</dbReference>
<dbReference type="InterPro" id="IPR001902">
    <property type="entry name" value="SLC26A/SulP_fam"/>
</dbReference>
<evidence type="ECO:0000256" key="1">
    <source>
        <dbReference type="ARBA" id="ARBA00004141"/>
    </source>
</evidence>
<dbReference type="EMBL" id="KV454442">
    <property type="protein sequence ID" value="ODQ77210.1"/>
    <property type="molecule type" value="Genomic_DNA"/>
</dbReference>
<feature type="transmembrane region" description="Helical" evidence="5">
    <location>
        <begin position="209"/>
        <end position="227"/>
    </location>
</feature>
<comment type="subcellular location">
    <subcellularLocation>
        <location evidence="1">Membrane</location>
        <topology evidence="1">Multi-pass membrane protein</topology>
    </subcellularLocation>
</comment>
<feature type="transmembrane region" description="Helical" evidence="5">
    <location>
        <begin position="75"/>
        <end position="95"/>
    </location>
</feature>
<sequence>MSEIYSDVHSVDGLHYEDIIELHPEQVVISSYDEPLVGVKDFYEDHFNDPVQKVKDYFISLFPIAKWILHYNRQWLYGDLIAGITVGCVLVPQSMSYAQVAGLEAQYGLYSSFVGVFIYCFFATSKDVSIGPVAVMSLQVSRVISHVQSTDPSIPAPVIATVLSLICGGVAAGIGFLRLGFILEFISMPAVLGFMTGSAFNIITGQVPALMGYGTLVNTRAATYLIVVNTLKNLKHTKLDAVFGLIPLALLYFWRWSTDWAGVRFPKYRRVFFYLNVIRNAIVIVVFTAISFGIVHNHRSAKERPIAVIGTVPSGLKHVGKMVLPDGIVPKMANELPVSIIVLLLEHIAISKSFGRINDYTINPDQEVIAIGVTNLIGTFFNAYPATGSFSRSALKSKCGVRTPFAGIFTGAVVLLALYSFTDAFFYIPKATLSAIIIHAVSDLMSNYQTTWQFWKVAPIDGGIFIIAVILTVFVSIEGGIYFAMCASCAVLLFRIAKPRGEFLGRVRIAEVVDAVIDQPPTEVAASSNESDSVDSIDKQITKIKGKEKGVDASSLLHPHTSINSLPPSVKFHTRWLPFTQRNVNNQLNIIPPPPGVLVFKPLESFSYPNASRQIDAVTRELKSTTRRGKPYSASSAGDRPWNDPAPLDFSWLPFSKFKKKTAEEHLQADYEAALADTRPLLRIIHFDFSAVTQIDATGLQALVDLKKLADRYADRDVEFHFSGILSPWIRRGLVHSGFGSADAVLPSGGHGGADVAKRSDENNSVREHNYFNIGTEYVESRGNAVSDDEALLAYVAVTATSTPFFHLDIPSYENL</sequence>
<feature type="transmembrane region" description="Helical" evidence="5">
    <location>
        <begin position="181"/>
        <end position="203"/>
    </location>
</feature>
<dbReference type="Pfam" id="PF00916">
    <property type="entry name" value="Sulfate_transp"/>
    <property type="match status" value="1"/>
</dbReference>
<keyword evidence="8" id="KW-1185">Reference proteome</keyword>
<dbReference type="CDD" id="cd07042">
    <property type="entry name" value="STAS_SulP_like_sulfate_transporter"/>
    <property type="match status" value="1"/>
</dbReference>
<protein>
    <recommendedName>
        <fullName evidence="6">STAS domain-containing protein</fullName>
    </recommendedName>
</protein>
<dbReference type="PROSITE" id="PS01130">
    <property type="entry name" value="SLC26A"/>
    <property type="match status" value="1"/>
</dbReference>
<keyword evidence="4 5" id="KW-0472">Membrane</keyword>
<evidence type="ECO:0000256" key="2">
    <source>
        <dbReference type="ARBA" id="ARBA00022692"/>
    </source>
</evidence>
<feature type="transmembrane region" description="Helical" evidence="5">
    <location>
        <begin position="454"/>
        <end position="474"/>
    </location>
</feature>
<feature type="transmembrane region" description="Helical" evidence="5">
    <location>
        <begin position="277"/>
        <end position="295"/>
    </location>
</feature>
<dbReference type="NCBIfam" id="TIGR00815">
    <property type="entry name" value="sulP"/>
    <property type="match status" value="1"/>
</dbReference>
<dbReference type="InterPro" id="IPR018045">
    <property type="entry name" value="S04_transporter_CS"/>
</dbReference>
<dbReference type="GO" id="GO:0008271">
    <property type="term" value="F:secondary active sulfate transmembrane transporter activity"/>
    <property type="evidence" value="ECO:0007669"/>
    <property type="project" value="InterPro"/>
</dbReference>
<name>A0A1E3QHU3_9ASCO</name>
<dbReference type="InterPro" id="IPR036513">
    <property type="entry name" value="STAS_dom_sf"/>
</dbReference>
<dbReference type="GO" id="GO:0016020">
    <property type="term" value="C:membrane"/>
    <property type="evidence" value="ECO:0007669"/>
    <property type="project" value="UniProtKB-SubCell"/>
</dbReference>
<organism evidence="7 8">
    <name type="scientific">Babjeviella inositovora NRRL Y-12698</name>
    <dbReference type="NCBI Taxonomy" id="984486"/>
    <lineage>
        <taxon>Eukaryota</taxon>
        <taxon>Fungi</taxon>
        <taxon>Dikarya</taxon>
        <taxon>Ascomycota</taxon>
        <taxon>Saccharomycotina</taxon>
        <taxon>Pichiomycetes</taxon>
        <taxon>Serinales incertae sedis</taxon>
        <taxon>Babjeviella</taxon>
    </lineage>
</organism>
<keyword evidence="2 5" id="KW-0812">Transmembrane</keyword>
<dbReference type="OrthoDB" id="288203at2759"/>
<dbReference type="STRING" id="984486.A0A1E3QHU3"/>
<feature type="transmembrane region" description="Helical" evidence="5">
    <location>
        <begin position="399"/>
        <end position="418"/>
    </location>
</feature>
<dbReference type="RefSeq" id="XP_018982538.1">
    <property type="nucleotide sequence ID" value="XM_019130060.1"/>
</dbReference>